<dbReference type="FunFam" id="2.60.370.10:FF:000001">
    <property type="entry name" value="COX11 cytochrome c oxidase assembly homolog"/>
    <property type="match status" value="1"/>
</dbReference>
<dbReference type="SUPFAM" id="SSF110111">
    <property type="entry name" value="Ctag/Cox11"/>
    <property type="match status" value="1"/>
</dbReference>
<feature type="topological domain" description="Periplasmic" evidence="10">
    <location>
        <begin position="27"/>
        <end position="174"/>
    </location>
</feature>
<evidence type="ECO:0000256" key="9">
    <source>
        <dbReference type="ARBA" id="ARBA00023136"/>
    </source>
</evidence>
<dbReference type="EMBL" id="CP008941">
    <property type="protein sequence ID" value="AIK95788.1"/>
    <property type="molecule type" value="Genomic_DNA"/>
</dbReference>
<dbReference type="PANTHER" id="PTHR21320">
    <property type="entry name" value="CYTOCHROME C OXIDASE ASSEMBLY PROTEIN COX11-RELATED"/>
    <property type="match status" value="1"/>
</dbReference>
<keyword evidence="12" id="KW-1185">Reference proteome</keyword>
<dbReference type="OrthoDB" id="9804841at2"/>
<reference evidence="11 12" key="1">
    <citation type="submission" date="2014-07" db="EMBL/GenBank/DDBJ databases">
        <title>Comparative genomic insights into amoeba endosymbionts belonging to the families of Holosporaceae and Candidatus Midichloriaceae within Rickettsiales.</title>
        <authorList>
            <person name="Wang Z."/>
            <person name="Wu M."/>
        </authorList>
    </citation>
    <scope>NUCLEOTIDE SEQUENCE [LARGE SCALE GENOMIC DNA]</scope>
    <source>
        <strain evidence="11">PRA3</strain>
    </source>
</reference>
<dbReference type="Proteomes" id="UP000028926">
    <property type="component" value="Chromosome"/>
</dbReference>
<keyword evidence="9 10" id="KW-0472">Membrane</keyword>
<organism evidence="11 12">
    <name type="scientific">Candidatus Odyssella acanthamoebae</name>
    <dbReference type="NCBI Taxonomy" id="91604"/>
    <lineage>
        <taxon>Bacteria</taxon>
        <taxon>Pseudomonadati</taxon>
        <taxon>Pseudomonadota</taxon>
        <taxon>Alphaproteobacteria</taxon>
        <taxon>Holosporales</taxon>
        <taxon>Candidatus Paracaedibacteraceae</taxon>
        <taxon>Candidatus Odyssella</taxon>
    </lineage>
</organism>
<protein>
    <recommendedName>
        <fullName evidence="4 10">Cytochrome c oxidase assembly protein CtaG</fullName>
    </recommendedName>
</protein>
<comment type="subcellular location">
    <subcellularLocation>
        <location evidence="2 10">Cell inner membrane</location>
        <topology evidence="2 10">Single-pass type II membrane protein</topology>
        <orientation evidence="2 10">Periplasmic side</orientation>
    </subcellularLocation>
</comment>
<proteinExistence type="inferred from homology"/>
<dbReference type="GO" id="GO:0005507">
    <property type="term" value="F:copper ion binding"/>
    <property type="evidence" value="ECO:0007669"/>
    <property type="project" value="InterPro"/>
</dbReference>
<dbReference type="PIRSF" id="PIRSF005413">
    <property type="entry name" value="COX11"/>
    <property type="match status" value="1"/>
</dbReference>
<dbReference type="NCBIfam" id="NF003465">
    <property type="entry name" value="PRK05089.1"/>
    <property type="match status" value="1"/>
</dbReference>
<feature type="topological domain" description="Cytoplasmic" evidence="10">
    <location>
        <begin position="1"/>
        <end position="6"/>
    </location>
</feature>
<dbReference type="KEGG" id="paca:ID47_02125"/>
<dbReference type="PANTHER" id="PTHR21320:SF3">
    <property type="entry name" value="CYTOCHROME C OXIDASE ASSEMBLY PROTEIN COX11, MITOCHONDRIAL-RELATED"/>
    <property type="match status" value="1"/>
</dbReference>
<dbReference type="Pfam" id="PF04442">
    <property type="entry name" value="CtaG_Cox11"/>
    <property type="match status" value="1"/>
</dbReference>
<dbReference type="eggNOG" id="COG3175">
    <property type="taxonomic scope" value="Bacteria"/>
</dbReference>
<keyword evidence="7 10" id="KW-1133">Transmembrane helix</keyword>
<evidence type="ECO:0000313" key="11">
    <source>
        <dbReference type="EMBL" id="AIK95788.1"/>
    </source>
</evidence>
<evidence type="ECO:0000256" key="5">
    <source>
        <dbReference type="ARBA" id="ARBA00022692"/>
    </source>
</evidence>
<comment type="similarity">
    <text evidence="3 10">Belongs to the COX11/CtaG family.</text>
</comment>
<dbReference type="STRING" id="91604.ID47_02125"/>
<dbReference type="Gene3D" id="2.60.370.10">
    <property type="entry name" value="Ctag/Cox11"/>
    <property type="match status" value="1"/>
</dbReference>
<dbReference type="RefSeq" id="WP_038463237.1">
    <property type="nucleotide sequence ID" value="NZ_CP008941.1"/>
</dbReference>
<dbReference type="AlphaFoldDB" id="A0A077AVV4"/>
<name>A0A077AVV4_9PROT</name>
<dbReference type="GO" id="GO:0008535">
    <property type="term" value="P:respiratory chain complex IV assembly"/>
    <property type="evidence" value="ECO:0007669"/>
    <property type="project" value="UniProtKB-UniRule"/>
</dbReference>
<evidence type="ECO:0000256" key="10">
    <source>
        <dbReference type="HAMAP-Rule" id="MF_00155"/>
    </source>
</evidence>
<sequence>MATSRNNLGIILAFVAIGMVGVAFASVPLYQMFCQATGFGGTTKRAVAPSTGVRDRVLTVRFNANIDKKLPWHFKPKQLQIKVRVGENAMAYYESYNYSAEPITGMAIYNVTPDKAGKYFSKIACFCFDEQRLMPHQRVDMPVLFYIDPEFADDPAMNDVQTITLSYTFYKFEQ</sequence>
<dbReference type="HAMAP" id="MF_00155">
    <property type="entry name" value="CtaG"/>
    <property type="match status" value="1"/>
</dbReference>
<dbReference type="InterPro" id="IPR007533">
    <property type="entry name" value="Cyt_c_oxidase_assmbl_CtaG"/>
</dbReference>
<evidence type="ECO:0000256" key="2">
    <source>
        <dbReference type="ARBA" id="ARBA00004382"/>
    </source>
</evidence>
<evidence type="ECO:0000256" key="1">
    <source>
        <dbReference type="ARBA" id="ARBA00004007"/>
    </source>
</evidence>
<keyword evidence="10" id="KW-1003">Cell membrane</keyword>
<evidence type="ECO:0000256" key="7">
    <source>
        <dbReference type="ARBA" id="ARBA00022989"/>
    </source>
</evidence>
<keyword evidence="10" id="KW-0997">Cell inner membrane</keyword>
<evidence type="ECO:0000256" key="4">
    <source>
        <dbReference type="ARBA" id="ARBA00015384"/>
    </source>
</evidence>
<dbReference type="InterPro" id="IPR023471">
    <property type="entry name" value="CtaG/Cox11_dom_sf"/>
</dbReference>
<keyword evidence="8 10" id="KW-0186">Copper</keyword>
<evidence type="ECO:0000256" key="8">
    <source>
        <dbReference type="ARBA" id="ARBA00023008"/>
    </source>
</evidence>
<accession>A0A077AVV4</accession>
<keyword evidence="5 10" id="KW-0812">Transmembrane</keyword>
<gene>
    <name evidence="10" type="primary">ctaG</name>
    <name evidence="11" type="ORF">ID47_02125</name>
</gene>
<evidence type="ECO:0000256" key="3">
    <source>
        <dbReference type="ARBA" id="ARBA00009620"/>
    </source>
</evidence>
<evidence type="ECO:0000256" key="6">
    <source>
        <dbReference type="ARBA" id="ARBA00022968"/>
    </source>
</evidence>
<dbReference type="GO" id="GO:0005886">
    <property type="term" value="C:plasma membrane"/>
    <property type="evidence" value="ECO:0007669"/>
    <property type="project" value="UniProtKB-SubCell"/>
</dbReference>
<comment type="function">
    <text evidence="1 10">Exerts its effect at some terminal stage of cytochrome c oxidase synthesis, probably by being involved in the insertion of the copper B into subunit I.</text>
</comment>
<keyword evidence="6 10" id="KW-0735">Signal-anchor</keyword>
<dbReference type="HOGENOM" id="CLU_045000_5_0_5"/>
<evidence type="ECO:0000313" key="12">
    <source>
        <dbReference type="Proteomes" id="UP000028926"/>
    </source>
</evidence>